<evidence type="ECO:0000256" key="7">
    <source>
        <dbReference type="ARBA" id="ARBA00023014"/>
    </source>
</evidence>
<dbReference type="Pfam" id="PF13370">
    <property type="entry name" value="Fer4_13"/>
    <property type="match status" value="1"/>
</dbReference>
<keyword evidence="3" id="KW-0004">4Fe-4S</keyword>
<dbReference type="PRINTS" id="PR00352">
    <property type="entry name" value="3FE4SFRDOXIN"/>
</dbReference>
<evidence type="ECO:0000256" key="8">
    <source>
        <dbReference type="RuleBase" id="RU368020"/>
    </source>
</evidence>
<dbReference type="InterPro" id="IPR052395">
    <property type="entry name" value="ET_Ferredoxin"/>
</dbReference>
<sequence length="78" mass="8883">MYSKVQQEQCIACGLCQINAPQLFDYQTNGIAYFKPDNNLGKTPIAADQLANFKKAYQNCPTHAIIRQNIPFNIKQIY</sequence>
<dbReference type="KEGG" id="lbt:AYR52_04510"/>
<evidence type="ECO:0000256" key="2">
    <source>
        <dbReference type="ARBA" id="ARBA00022448"/>
    </source>
</evidence>
<dbReference type="PANTHER" id="PTHR39163">
    <property type="entry name" value="FERREDOXIN"/>
    <property type="match status" value="1"/>
</dbReference>
<dbReference type="RefSeq" id="WP_068224414.1">
    <property type="nucleotide sequence ID" value="NZ_CP014623.1"/>
</dbReference>
<name>A0A192H224_9LACO</name>
<evidence type="ECO:0000256" key="4">
    <source>
        <dbReference type="ARBA" id="ARBA00022723"/>
    </source>
</evidence>
<evidence type="ECO:0000256" key="6">
    <source>
        <dbReference type="ARBA" id="ARBA00023004"/>
    </source>
</evidence>
<evidence type="ECO:0000313" key="10">
    <source>
        <dbReference type="Proteomes" id="UP000078582"/>
    </source>
</evidence>
<dbReference type="GO" id="GO:0005506">
    <property type="term" value="F:iron ion binding"/>
    <property type="evidence" value="ECO:0007669"/>
    <property type="project" value="UniProtKB-UniRule"/>
</dbReference>
<dbReference type="PANTHER" id="PTHR39163:SF1">
    <property type="entry name" value="FERREDOXIN"/>
    <property type="match status" value="1"/>
</dbReference>
<gene>
    <name evidence="9" type="ORF">AYR53_08875</name>
</gene>
<organism evidence="9 10">
    <name type="scientific">Loigolactobacillus backii</name>
    <dbReference type="NCBI Taxonomy" id="375175"/>
    <lineage>
        <taxon>Bacteria</taxon>
        <taxon>Bacillati</taxon>
        <taxon>Bacillota</taxon>
        <taxon>Bacilli</taxon>
        <taxon>Lactobacillales</taxon>
        <taxon>Lactobacillaceae</taxon>
        <taxon>Loigolactobacillus</taxon>
    </lineage>
</organism>
<dbReference type="STRING" id="375175.AYR53_08875"/>
<dbReference type="Gene3D" id="3.30.70.20">
    <property type="match status" value="1"/>
</dbReference>
<proteinExistence type="predicted"/>
<evidence type="ECO:0000256" key="1">
    <source>
        <dbReference type="ARBA" id="ARBA00001966"/>
    </source>
</evidence>
<dbReference type="GO" id="GO:0051539">
    <property type="term" value="F:4 iron, 4 sulfur cluster binding"/>
    <property type="evidence" value="ECO:0007669"/>
    <property type="project" value="UniProtKB-KW"/>
</dbReference>
<comment type="cofactor">
    <cofactor evidence="1">
        <name>[4Fe-4S] cluster</name>
        <dbReference type="ChEBI" id="CHEBI:49883"/>
    </cofactor>
</comment>
<reference evidence="9 10" key="1">
    <citation type="submission" date="2016-03" db="EMBL/GenBank/DDBJ databases">
        <title>Pediococcus and Lactobacillus from brewery environment - whole genome sequencing and assembly.</title>
        <authorList>
            <person name="Behr J."/>
            <person name="Geissler A.J."/>
            <person name="Vogel R.F."/>
        </authorList>
    </citation>
    <scope>NUCLEOTIDE SEQUENCE [LARGE SCALE GENOMIC DNA]</scope>
    <source>
        <strain evidence="9 10">TMW 1.1989</strain>
    </source>
</reference>
<protein>
    <recommendedName>
        <fullName evidence="8">Ferredoxin</fullName>
    </recommendedName>
</protein>
<keyword evidence="10" id="KW-1185">Reference proteome</keyword>
<dbReference type="InterPro" id="IPR001080">
    <property type="entry name" value="3Fe4S_ferredoxin"/>
</dbReference>
<dbReference type="Proteomes" id="UP000078582">
    <property type="component" value="Chromosome"/>
</dbReference>
<dbReference type="GO" id="GO:0009055">
    <property type="term" value="F:electron transfer activity"/>
    <property type="evidence" value="ECO:0007669"/>
    <property type="project" value="UniProtKB-UniRule"/>
</dbReference>
<dbReference type="GeneID" id="42982370"/>
<keyword evidence="5 8" id="KW-0249">Electron transport</keyword>
<keyword evidence="2 8" id="KW-0813">Transport</keyword>
<keyword evidence="4 8" id="KW-0479">Metal-binding</keyword>
<evidence type="ECO:0000313" key="9">
    <source>
        <dbReference type="EMBL" id="ANK62859.1"/>
    </source>
</evidence>
<dbReference type="SUPFAM" id="SSF54862">
    <property type="entry name" value="4Fe-4S ferredoxins"/>
    <property type="match status" value="1"/>
</dbReference>
<dbReference type="AlphaFoldDB" id="A0A192H224"/>
<evidence type="ECO:0000256" key="3">
    <source>
        <dbReference type="ARBA" id="ARBA00022485"/>
    </source>
</evidence>
<keyword evidence="7 8" id="KW-0411">Iron-sulfur</keyword>
<dbReference type="EMBL" id="CP014873">
    <property type="protein sequence ID" value="ANK62859.1"/>
    <property type="molecule type" value="Genomic_DNA"/>
</dbReference>
<comment type="function">
    <text evidence="8">Ferredoxins are iron-sulfur proteins that transfer electrons in a wide variety of metabolic reactions.</text>
</comment>
<evidence type="ECO:0000256" key="5">
    <source>
        <dbReference type="ARBA" id="ARBA00022982"/>
    </source>
</evidence>
<accession>A0A192H224</accession>
<dbReference type="OrthoDB" id="9801085at2"/>
<keyword evidence="6 8" id="KW-0408">Iron</keyword>